<dbReference type="InterPro" id="IPR000644">
    <property type="entry name" value="CBS_dom"/>
</dbReference>
<reference evidence="5" key="1">
    <citation type="journal article" date="2019" name="Int. J. Syst. Evol. Microbiol.">
        <title>The Global Catalogue of Microorganisms (GCM) 10K type strain sequencing project: providing services to taxonomists for standard genome sequencing and annotation.</title>
        <authorList>
            <consortium name="The Broad Institute Genomics Platform"/>
            <consortium name="The Broad Institute Genome Sequencing Center for Infectious Disease"/>
            <person name="Wu L."/>
            <person name="Ma J."/>
        </authorList>
    </citation>
    <scope>NUCLEOTIDE SEQUENCE [LARGE SCALE GENOMIC DNA]</scope>
    <source>
        <strain evidence="5">KCTC 23916</strain>
    </source>
</reference>
<feature type="transmembrane region" description="Helical" evidence="2">
    <location>
        <begin position="149"/>
        <end position="171"/>
    </location>
</feature>
<dbReference type="PROSITE" id="PS51371">
    <property type="entry name" value="CBS"/>
    <property type="match status" value="2"/>
</dbReference>
<dbReference type="SUPFAM" id="SSF54631">
    <property type="entry name" value="CBS-domain pair"/>
    <property type="match status" value="1"/>
</dbReference>
<dbReference type="Pfam" id="PF00571">
    <property type="entry name" value="CBS"/>
    <property type="match status" value="2"/>
</dbReference>
<protein>
    <submittedName>
        <fullName evidence="4">Membrane protein</fullName>
    </submittedName>
</protein>
<evidence type="ECO:0000313" key="4">
    <source>
        <dbReference type="EMBL" id="GGX01332.1"/>
    </source>
</evidence>
<sequence>MNFSMLFMRIRHMFTSIVPASIQINLIERIRASCGALLGILITGLISHQTLGDGSELPFLITPMGASAVLLFALPSSPLAQPWSILLGNTISAAVGVGCASVLGNTPFAAAIAVALATAAMFASNSLHPPGGAIALSAVLGGPSIQAQGFLYIISPVALNSVVLLIMALIFNNLTKHRYPHLHTEAKNLHKTNDLAPGERLGFKSEDLDFAINQFNEVLDINRDNLEKLFRQAEMHSYQRRFQAMTCADIMSRDIVRITYETPLEEAWQLLRKHKIKALPVVDDTQKVIGILTLIDFMKHANLDVYQDYEIKLRQLIQSTTELSSGRPQVVGQIMTTSVLTAGIDTHIAFLVPMLSDAGMHHIPIIDEQAKLVGIVTQSDLIAGLFRARLNDAS</sequence>
<evidence type="ECO:0000256" key="2">
    <source>
        <dbReference type="SAM" id="Phobius"/>
    </source>
</evidence>
<evidence type="ECO:0000259" key="3">
    <source>
        <dbReference type="PROSITE" id="PS51371"/>
    </source>
</evidence>
<accession>A0ABQ2X647</accession>
<comment type="caution">
    <text evidence="4">The sequence shown here is derived from an EMBL/GenBank/DDBJ whole genome shotgun (WGS) entry which is preliminary data.</text>
</comment>
<keyword evidence="5" id="KW-1185">Reference proteome</keyword>
<keyword evidence="2" id="KW-1133">Transmembrane helix</keyword>
<dbReference type="CDD" id="cd04600">
    <property type="entry name" value="CBS_pair_HPP_assoc"/>
    <property type="match status" value="1"/>
</dbReference>
<dbReference type="PANTHER" id="PTHR33741:SF5">
    <property type="entry name" value="TRANSMEMBRANE PROTEIN DDB_G0269096-RELATED"/>
    <property type="match status" value="1"/>
</dbReference>
<proteinExistence type="predicted"/>
<dbReference type="SMART" id="SM00116">
    <property type="entry name" value="CBS"/>
    <property type="match status" value="2"/>
</dbReference>
<name>A0ABQ2X647_9BURK</name>
<gene>
    <name evidence="4" type="ORF">GCM10011282_04060</name>
</gene>
<dbReference type="Proteomes" id="UP000620127">
    <property type="component" value="Unassembled WGS sequence"/>
</dbReference>
<feature type="domain" description="CBS" evidence="3">
    <location>
        <begin position="335"/>
        <end position="393"/>
    </location>
</feature>
<dbReference type="InterPro" id="IPR046342">
    <property type="entry name" value="CBS_dom_sf"/>
</dbReference>
<dbReference type="Pfam" id="PF04982">
    <property type="entry name" value="TM_HPP"/>
    <property type="match status" value="1"/>
</dbReference>
<keyword evidence="1" id="KW-0129">CBS domain</keyword>
<evidence type="ECO:0000313" key="5">
    <source>
        <dbReference type="Proteomes" id="UP000620127"/>
    </source>
</evidence>
<dbReference type="InterPro" id="IPR058581">
    <property type="entry name" value="TM_HPP"/>
</dbReference>
<dbReference type="Gene3D" id="3.10.580.10">
    <property type="entry name" value="CBS-domain"/>
    <property type="match status" value="1"/>
</dbReference>
<dbReference type="InterPro" id="IPR007065">
    <property type="entry name" value="HPP"/>
</dbReference>
<dbReference type="EMBL" id="BMYT01000001">
    <property type="protein sequence ID" value="GGX01332.1"/>
    <property type="molecule type" value="Genomic_DNA"/>
</dbReference>
<keyword evidence="2" id="KW-0812">Transmembrane</keyword>
<feature type="transmembrane region" description="Helical" evidence="2">
    <location>
        <begin position="109"/>
        <end position="128"/>
    </location>
</feature>
<organism evidence="4 5">
    <name type="scientific">Undibacterium macrobrachii</name>
    <dbReference type="NCBI Taxonomy" id="1119058"/>
    <lineage>
        <taxon>Bacteria</taxon>
        <taxon>Pseudomonadati</taxon>
        <taxon>Pseudomonadota</taxon>
        <taxon>Betaproteobacteria</taxon>
        <taxon>Burkholderiales</taxon>
        <taxon>Oxalobacteraceae</taxon>
        <taxon>Undibacterium</taxon>
    </lineage>
</organism>
<dbReference type="PANTHER" id="PTHR33741">
    <property type="entry name" value="TRANSMEMBRANE PROTEIN DDB_G0269096-RELATED"/>
    <property type="match status" value="1"/>
</dbReference>
<feature type="domain" description="CBS" evidence="3">
    <location>
        <begin position="251"/>
        <end position="310"/>
    </location>
</feature>
<keyword evidence="2" id="KW-0472">Membrane</keyword>
<evidence type="ECO:0000256" key="1">
    <source>
        <dbReference type="PROSITE-ProRule" id="PRU00703"/>
    </source>
</evidence>